<dbReference type="RefSeq" id="WP_019436756.1">
    <property type="nucleotide sequence ID" value="NZ_ALNR01000022.1"/>
</dbReference>
<dbReference type="Gene3D" id="3.90.1150.10">
    <property type="entry name" value="Aspartate Aminotransferase, domain 1"/>
    <property type="match status" value="1"/>
</dbReference>
<dbReference type="InterPro" id="IPR015422">
    <property type="entry name" value="PyrdxlP-dep_Trfase_small"/>
</dbReference>
<dbReference type="CDD" id="cd00609">
    <property type="entry name" value="AAT_like"/>
    <property type="match status" value="1"/>
</dbReference>
<protein>
    <recommendedName>
        <fullName evidence="4">threonine-phosphate decarboxylase</fullName>
        <ecNumber evidence="4">4.1.1.81</ecNumber>
    </recommendedName>
    <alternativeName>
        <fullName evidence="8">L-threonine-O-3-phosphate decarboxylase</fullName>
    </alternativeName>
</protein>
<keyword evidence="6" id="KW-0663">Pyridoxal phosphate</keyword>
<evidence type="ECO:0000256" key="7">
    <source>
        <dbReference type="ARBA" id="ARBA00023239"/>
    </source>
</evidence>
<comment type="pathway">
    <text evidence="3">Cofactor biosynthesis; adenosylcobalamin biosynthesis.</text>
</comment>
<keyword evidence="7 11" id="KW-0456">Lyase</keyword>
<evidence type="ECO:0000256" key="6">
    <source>
        <dbReference type="ARBA" id="ARBA00022898"/>
    </source>
</evidence>
<dbReference type="Proteomes" id="UP000017753">
    <property type="component" value="Chromosome"/>
</dbReference>
<sequence>MLEHGGRLLRAVQQYGIPREQWLDLSSGIAPWPFPVPPIPVDAWARLPETEDGLEDAARAYYGARQLLPVAGSQAAIQALPLLRTTARVGVLTPCYAEHPYAWQRAGHQLLALDEAQVEAALDGLDVLVLVNPNNPTGQRVSRERLLAWHARLAARGGWLLVDEAFMDNTPADSVVDCAERSGLIVLRSFGKFFGLAGVRLGFVAAEHSLLLRLAELLGPWTVNGPTRVLAQASLTDLTAQRAQAERCAAAGQRLAHVLRSAGLAPSGGCDLFQYVRSEHAARLHEFLARRGILVRLFEQPAAVRLGLPACAADEQRLAQALAAYQKETAA</sequence>
<dbReference type="EMBL" id="CP009974">
    <property type="protein sequence ID" value="AJA14761.1"/>
    <property type="molecule type" value="Genomic_DNA"/>
</dbReference>
<dbReference type="Gene3D" id="3.40.640.10">
    <property type="entry name" value="Type I PLP-dependent aspartate aminotransferase-like (Major domain)"/>
    <property type="match status" value="1"/>
</dbReference>
<dbReference type="AlphaFoldDB" id="A0AA34RWB9"/>
<dbReference type="GO" id="GO:0048472">
    <property type="term" value="F:threonine-phosphate decarboxylase activity"/>
    <property type="evidence" value="ECO:0007669"/>
    <property type="project" value="UniProtKB-EC"/>
</dbReference>
<feature type="domain" description="Aminotransferase class I/classII large" evidence="10">
    <location>
        <begin position="54"/>
        <end position="310"/>
    </location>
</feature>
<dbReference type="GO" id="GO:0030170">
    <property type="term" value="F:pyridoxal phosphate binding"/>
    <property type="evidence" value="ECO:0007669"/>
    <property type="project" value="InterPro"/>
</dbReference>
<evidence type="ECO:0000256" key="9">
    <source>
        <dbReference type="ARBA" id="ARBA00048531"/>
    </source>
</evidence>
<dbReference type="InterPro" id="IPR015421">
    <property type="entry name" value="PyrdxlP-dep_Trfase_major"/>
</dbReference>
<dbReference type="InterPro" id="IPR004839">
    <property type="entry name" value="Aminotransferase_I/II_large"/>
</dbReference>
<dbReference type="InterPro" id="IPR015424">
    <property type="entry name" value="PyrdxlP-dep_Trfase"/>
</dbReference>
<dbReference type="NCBIfam" id="TIGR01140">
    <property type="entry name" value="L_thr_O3P_dcar"/>
    <property type="match status" value="1"/>
</dbReference>
<comment type="function">
    <text evidence="2">Decarboxylates L-threonine-O-3-phosphate to yield (R)-1-amino-2-propanol O-2-phosphate, the precursor for the linkage between the nucleotide loop and the corrin ring in cobalamin.</text>
</comment>
<evidence type="ECO:0000256" key="1">
    <source>
        <dbReference type="ARBA" id="ARBA00001933"/>
    </source>
</evidence>
<name>A0AA34RWB9_PSEPU</name>
<evidence type="ECO:0000256" key="5">
    <source>
        <dbReference type="ARBA" id="ARBA00022573"/>
    </source>
</evidence>
<evidence type="ECO:0000259" key="10">
    <source>
        <dbReference type="Pfam" id="PF00155"/>
    </source>
</evidence>
<dbReference type="EC" id="4.1.1.81" evidence="4"/>
<dbReference type="Pfam" id="PF00155">
    <property type="entry name" value="Aminotran_1_2"/>
    <property type="match status" value="1"/>
</dbReference>
<dbReference type="SUPFAM" id="SSF53383">
    <property type="entry name" value="PLP-dependent transferases"/>
    <property type="match status" value="1"/>
</dbReference>
<dbReference type="GO" id="GO:0009236">
    <property type="term" value="P:cobalamin biosynthetic process"/>
    <property type="evidence" value="ECO:0007669"/>
    <property type="project" value="UniProtKB-KW"/>
</dbReference>
<evidence type="ECO:0000256" key="4">
    <source>
        <dbReference type="ARBA" id="ARBA00012285"/>
    </source>
</evidence>
<reference evidence="11 12" key="1">
    <citation type="submission" date="2014-11" db="EMBL/GenBank/DDBJ databases">
        <title>Complete genome sequence of Pseudomonas putida S12 including megaplasmid pTTS12.</title>
        <authorList>
            <person name="Kuepper J."/>
            <person name="Ruijssenaars H.J."/>
            <person name="Blank L.M."/>
            <person name="de Winde J.H."/>
            <person name="Wierckx N."/>
        </authorList>
    </citation>
    <scope>NUCLEOTIDE SEQUENCE [LARGE SCALE GENOMIC DNA]</scope>
    <source>
        <strain evidence="11 12">S12</strain>
    </source>
</reference>
<dbReference type="PANTHER" id="PTHR42885:SF1">
    <property type="entry name" value="THREONINE-PHOSPHATE DECARBOXYLASE"/>
    <property type="match status" value="1"/>
</dbReference>
<evidence type="ECO:0000256" key="8">
    <source>
        <dbReference type="ARBA" id="ARBA00029996"/>
    </source>
</evidence>
<dbReference type="InterPro" id="IPR005860">
    <property type="entry name" value="CobD"/>
</dbReference>
<proteinExistence type="predicted"/>
<gene>
    <name evidence="11" type="ORF">RPPX_15820</name>
</gene>
<comment type="cofactor">
    <cofactor evidence="1">
        <name>pyridoxal 5'-phosphate</name>
        <dbReference type="ChEBI" id="CHEBI:597326"/>
    </cofactor>
</comment>
<evidence type="ECO:0000256" key="3">
    <source>
        <dbReference type="ARBA" id="ARBA00004953"/>
    </source>
</evidence>
<organism evidence="11 12">
    <name type="scientific">Pseudomonas putida S12</name>
    <dbReference type="NCBI Taxonomy" id="1215087"/>
    <lineage>
        <taxon>Bacteria</taxon>
        <taxon>Pseudomonadati</taxon>
        <taxon>Pseudomonadota</taxon>
        <taxon>Gammaproteobacteria</taxon>
        <taxon>Pseudomonadales</taxon>
        <taxon>Pseudomonadaceae</taxon>
        <taxon>Pseudomonas</taxon>
    </lineage>
</organism>
<reference evidence="11 12" key="2">
    <citation type="submission" date="2014-11" db="EMBL/GenBank/DDBJ databases">
        <title>Draft genome sequence of the solvent-tolerant Pseudomonas putida S12 including megaplasmid pTTS12.</title>
        <authorList>
            <person name="Wierckx N."/>
            <person name="Nijkamp J."/>
            <person name="Ballerstedt H."/>
            <person name="Siezen R.J."/>
            <person name="Wels M."/>
            <person name="de Ridder D."/>
            <person name="de Winde J.H."/>
            <person name="Ruijssenaars H.J."/>
        </authorList>
    </citation>
    <scope>NUCLEOTIDE SEQUENCE [LARGE SCALE GENOMIC DNA]</scope>
    <source>
        <strain evidence="11 12">S12</strain>
    </source>
</reference>
<evidence type="ECO:0000313" key="11">
    <source>
        <dbReference type="EMBL" id="AJA14761.1"/>
    </source>
</evidence>
<dbReference type="PANTHER" id="PTHR42885">
    <property type="entry name" value="HISTIDINOL-PHOSPHATE AMINOTRANSFERASE-RELATED"/>
    <property type="match status" value="1"/>
</dbReference>
<evidence type="ECO:0000256" key="2">
    <source>
        <dbReference type="ARBA" id="ARBA00003444"/>
    </source>
</evidence>
<comment type="catalytic activity">
    <reaction evidence="9">
        <text>O-phospho-L-threonine + H(+) = (R)-1-aminopropan-2-yl phosphate + CO2</text>
        <dbReference type="Rhea" id="RHEA:11492"/>
        <dbReference type="ChEBI" id="CHEBI:15378"/>
        <dbReference type="ChEBI" id="CHEBI:16526"/>
        <dbReference type="ChEBI" id="CHEBI:58563"/>
        <dbReference type="ChEBI" id="CHEBI:58675"/>
        <dbReference type="EC" id="4.1.1.81"/>
    </reaction>
</comment>
<accession>A0AA34RWB9</accession>
<evidence type="ECO:0000313" key="12">
    <source>
        <dbReference type="Proteomes" id="UP000017753"/>
    </source>
</evidence>
<keyword evidence="5" id="KW-0169">Cobalamin biosynthesis</keyword>